<reference evidence="10" key="1">
    <citation type="submission" date="2022-11" db="UniProtKB">
        <authorList>
            <consortium name="WormBaseParasite"/>
        </authorList>
    </citation>
    <scope>IDENTIFICATION</scope>
</reference>
<feature type="coiled-coil region" evidence="5">
    <location>
        <begin position="798"/>
        <end position="1005"/>
    </location>
</feature>
<keyword evidence="3" id="KW-0963">Cytoplasm</keyword>
<dbReference type="SUPFAM" id="SSF48464">
    <property type="entry name" value="ENTH/VHS domain"/>
    <property type="match status" value="1"/>
</dbReference>
<dbReference type="PANTHER" id="PTHR10407">
    <property type="entry name" value="HUNTINGTIN INTERACTING PROTEIN 1"/>
    <property type="match status" value="1"/>
</dbReference>
<evidence type="ECO:0000259" key="7">
    <source>
        <dbReference type="PROSITE" id="PS50942"/>
    </source>
</evidence>
<feature type="coiled-coil region" evidence="5">
    <location>
        <begin position="551"/>
        <end position="613"/>
    </location>
</feature>
<feature type="coiled-coil region" evidence="5">
    <location>
        <begin position="279"/>
        <end position="331"/>
    </location>
</feature>
<dbReference type="GO" id="GO:0048268">
    <property type="term" value="P:clathrin coat assembly"/>
    <property type="evidence" value="ECO:0007669"/>
    <property type="project" value="TreeGrafter"/>
</dbReference>
<evidence type="ECO:0000256" key="6">
    <source>
        <dbReference type="SAM" id="MobiDB-lite"/>
    </source>
</evidence>
<dbReference type="Gene3D" id="1.20.5.1700">
    <property type="match status" value="1"/>
</dbReference>
<feature type="coiled-coil region" evidence="5">
    <location>
        <begin position="720"/>
        <end position="769"/>
    </location>
</feature>
<dbReference type="Pfam" id="PF01608">
    <property type="entry name" value="I_LWEQ"/>
    <property type="match status" value="1"/>
</dbReference>
<dbReference type="SUPFAM" id="SSF109885">
    <property type="entry name" value="I/LWEQ domain"/>
    <property type="match status" value="1"/>
</dbReference>
<evidence type="ECO:0000256" key="4">
    <source>
        <dbReference type="ARBA" id="ARBA00023203"/>
    </source>
</evidence>
<dbReference type="PROSITE" id="PS50942">
    <property type="entry name" value="ENTH"/>
    <property type="match status" value="1"/>
</dbReference>
<dbReference type="GO" id="GO:0030136">
    <property type="term" value="C:clathrin-coated vesicle"/>
    <property type="evidence" value="ECO:0007669"/>
    <property type="project" value="TreeGrafter"/>
</dbReference>
<dbReference type="GO" id="GO:0043325">
    <property type="term" value="F:phosphatidylinositol-3,4-bisphosphate binding"/>
    <property type="evidence" value="ECO:0007669"/>
    <property type="project" value="TreeGrafter"/>
</dbReference>
<dbReference type="SMART" id="SM00273">
    <property type="entry name" value="ENTH"/>
    <property type="match status" value="1"/>
</dbReference>
<comment type="subcellular location">
    <subcellularLocation>
        <location evidence="1">Cytoplasm</location>
    </subcellularLocation>
</comment>
<dbReference type="Proteomes" id="UP000887572">
    <property type="component" value="Unplaced"/>
</dbReference>
<sequence>MNNWIQNIKGQITELATEVLHDATEEGQVSASSELQVEKRKCAEAERLYLAERARSDALEKRVKDFEEQLFNTNEENDAIKDKFMGIVSDREQQIKRLNWEIERIRCPEEGEFSSINLEILPPKSSQISPLNSEVQNAIAKLKEKHECEMAAVISMNSNNIKQIREQYEERIRDLQSWTSSTATLEELDELKKSQEQSKAERLANLEEIRRLKALNTELMASYNEASARVNELSGGANSEAETILDFSNKIASLKSMLNETESRYELCKMEQTETGNRLELLMKEFADLRSSMHAAQANAEGTERDLMTQVHSLRDTLERTKADREKLITDFRESVRTIGEELTELKEYNQRLVHENTQLHESLSQLNVLRDALDSSNEELSNFREKFAEMQKGLMHEIERLTAEKDQLQNALDNRHSREEENTDERQCQTDEQKPSSAEEAIAEMFEQNVQLKAELSEREEELRRLRHDKSLPDIPAEEHCKRPSSDTDSAASNNDWERMGKEEIEVEGVSSSAGSDEKETTSANRRRKSSEQRDSATPADEMSSTKFDEQQLEERFVILEAELTKSKNRCEQLEAELSSTNFTITEGLKIKEELEVEINSKNCEIDKMRLDIAAFDRVRCEYVQQIDSLKLEYANLSSKFNIQSSKLSESMESLKRKLEKSLERNEHLVATNAELTAENERIETDFGLMRVQNAKLEAEVGNRNETERETRERDTTEIGNMHERNRELEAKLALLEQQIAGNDSALLAQERQEIVLLRTETEELQTLLQQKHSECQNYYEKMQEMQKVLEGRDAKLKNADEVLERREQEIALNRERIAKLEGEVQRLREHLLTVEELSSKDAIAAEERETDLRRQIRFLQEKSTTEGTSLTNSLEQYQVQVTELHANVAQLETEKSRMASLLTEKEKTLAELNKTLSNLQSVLKELANDQKMERQRLDAELWSIKEELRQKTDSLKVLEEAKTNLEGDFAGITHELNLSREQLLRKESLLEELENQLEEIRIAGKHNQYASDFVSHPSGTGVRSGAASSYKIDDGTLRQLFLSYFTSDKSKQPEIAIVMSRILGYSAEEQSQICEALSKAHSSSWFGFAVHPTAYFGPNPWPAPHRHWFDHPFTLFRRPATGISSSVNHLRLGRAKMQEEAFVKSQLMAFCKALSKVESPLKQKHVRALVVGTHKLRSSRIFWHAASRIQLEKNPVLTWKFCQLLHKLIHDGHRKVTEESANHVSRLTQLGSFWQHLRSSGYGQANTIYCKLLVSRLNFHKKYPSLPGNLSINQRQLEALTSDVNETYEMAIDMLDQMDELLNLKATIILIMESLRWSSLVPQGQCLLAPLTLVILDTSKLYDFLVKAFFKLHASLPADTLVGHRERFYDIFRRTKKFYEEAANLQYFKYLVQIPTLPSIAPNFQKAHELEEYQAPQAYLHAVAISESGDQSPPDAQSVCDEQINTIIDFSLPQMDEASLMGDFSFPTRPSTSQQQPPAELFDPKDEIIARLRHDIDVERETKERLIQEASLRIEQYETRLVQMKQEIDLNKQTADERAEELNELRTMVNNSNSAQQQLGEGEGQATEEVERKVRELEQKFAKLKGLYQQLRDDHIKALTEIRDLRTKLDSDEEKKRKNDEDLEDTKQQLKQAEQERSFFESQTKLVQENIQNSAQAINEAQSKIEQLESQIVEINETLARERAKVDELDIAKRTSSERLMQSFRECLCSAALSILEQCLEDLQNATSISYPKQLTAPSLRAVIEQFDSALSPSIYDNLNTENPSLALEQFKSILVFSHRLSDVLVNCASAAYTVSIQHFEGVSEQCRHVHVQAVQFYKDFHSYDRTLLSSDADKLKTELGRLEVLMGALPSECGRGDIDVETVGRQLDEEMQRMGEAIATAVAHIGELQKRSRETNSGMRLEVNDNILDSCNGLMNAVRVLVIRSKEVQEEIVAQGKEAASPSEFYKRNHLWTEGLISAGRAVGVAATELVKSADSFIMGKGGKFEHLIVAAGSIAASVAQLFVSSRVKAEKGSEKLSELGKASKAVNLCTAGLVGTVKSGQQSLAEEQLLDFSNLSLHETKKEEMESQVRVLELESELTKERLRFAELRKQHFHLASLVSNEQQNNENGKRVTD</sequence>
<evidence type="ECO:0000259" key="8">
    <source>
        <dbReference type="PROSITE" id="PS50945"/>
    </source>
</evidence>
<dbReference type="GO" id="GO:0006897">
    <property type="term" value="P:endocytosis"/>
    <property type="evidence" value="ECO:0007669"/>
    <property type="project" value="InterPro"/>
</dbReference>
<dbReference type="PANTHER" id="PTHR10407:SF15">
    <property type="entry name" value="HUNTINGTIN INTERACTING PROTEIN 1"/>
    <property type="match status" value="1"/>
</dbReference>
<feature type="region of interest" description="Disordered" evidence="6">
    <location>
        <begin position="468"/>
        <end position="550"/>
    </location>
</feature>
<dbReference type="GO" id="GO:0051015">
    <property type="term" value="F:actin filament binding"/>
    <property type="evidence" value="ECO:0007669"/>
    <property type="project" value="TreeGrafter"/>
</dbReference>
<dbReference type="Pfam" id="PF07651">
    <property type="entry name" value="ANTH"/>
    <property type="match status" value="1"/>
</dbReference>
<dbReference type="GO" id="GO:0030864">
    <property type="term" value="C:cortical actin cytoskeleton"/>
    <property type="evidence" value="ECO:0007669"/>
    <property type="project" value="TreeGrafter"/>
</dbReference>
<evidence type="ECO:0000256" key="3">
    <source>
        <dbReference type="ARBA" id="ARBA00022490"/>
    </source>
</evidence>
<evidence type="ECO:0000256" key="5">
    <source>
        <dbReference type="SAM" id="Coils"/>
    </source>
</evidence>
<feature type="compositionally biased region" description="Basic and acidic residues" evidence="6">
    <location>
        <begin position="413"/>
        <end position="435"/>
    </location>
</feature>
<dbReference type="InterPro" id="IPR013809">
    <property type="entry name" value="ENTH"/>
</dbReference>
<dbReference type="InterPro" id="IPR008942">
    <property type="entry name" value="ENTH_VHS"/>
</dbReference>
<proteinExistence type="inferred from homology"/>
<dbReference type="InterPro" id="IPR002558">
    <property type="entry name" value="ILWEQ_dom"/>
</dbReference>
<organism evidence="9 10">
    <name type="scientific">Globodera rostochiensis</name>
    <name type="common">Golden nematode worm</name>
    <name type="synonym">Heterodera rostochiensis</name>
    <dbReference type="NCBI Taxonomy" id="31243"/>
    <lineage>
        <taxon>Eukaryota</taxon>
        <taxon>Metazoa</taxon>
        <taxon>Ecdysozoa</taxon>
        <taxon>Nematoda</taxon>
        <taxon>Chromadorea</taxon>
        <taxon>Rhabditida</taxon>
        <taxon>Tylenchina</taxon>
        <taxon>Tylenchomorpha</taxon>
        <taxon>Tylenchoidea</taxon>
        <taxon>Heteroderidae</taxon>
        <taxon>Heteroderinae</taxon>
        <taxon>Globodera</taxon>
    </lineage>
</organism>
<keyword evidence="5" id="KW-0175">Coiled coil</keyword>
<dbReference type="PROSITE" id="PS50945">
    <property type="entry name" value="I_LWEQ"/>
    <property type="match status" value="1"/>
</dbReference>
<dbReference type="FunFam" id="1.20.1410.10:FF:000006">
    <property type="entry name" value="Huntingtin interacting protein"/>
    <property type="match status" value="1"/>
</dbReference>
<dbReference type="InterPro" id="IPR011417">
    <property type="entry name" value="ANTH_dom"/>
</dbReference>
<dbReference type="GO" id="GO:0032051">
    <property type="term" value="F:clathrin light chain binding"/>
    <property type="evidence" value="ECO:0007669"/>
    <property type="project" value="TreeGrafter"/>
</dbReference>
<keyword evidence="9" id="KW-1185">Reference proteome</keyword>
<dbReference type="SMART" id="SM00307">
    <property type="entry name" value="ILWEQ"/>
    <property type="match status" value="1"/>
</dbReference>
<feature type="domain" description="I/LWEQ" evidence="8">
    <location>
        <begin position="1858"/>
        <end position="2100"/>
    </location>
</feature>
<feature type="region of interest" description="Disordered" evidence="6">
    <location>
        <begin position="1612"/>
        <end position="1636"/>
    </location>
</feature>
<feature type="coiled-coil region" evidence="5">
    <location>
        <begin position="2059"/>
        <end position="2095"/>
    </location>
</feature>
<comment type="similarity">
    <text evidence="2">Belongs to the SLA2 family.</text>
</comment>
<accession>A0A914I769</accession>
<feature type="coiled-coil region" evidence="5">
    <location>
        <begin position="49"/>
        <end position="83"/>
    </location>
</feature>
<feature type="domain" description="ENTH" evidence="7">
    <location>
        <begin position="1140"/>
        <end position="1269"/>
    </location>
</feature>
<dbReference type="FunFam" id="1.25.40.90:FF:000012">
    <property type="entry name" value="Huntingtin interacting protein 1-related"/>
    <property type="match status" value="1"/>
</dbReference>
<dbReference type="Gene3D" id="1.25.40.90">
    <property type="match status" value="1"/>
</dbReference>
<feature type="coiled-coil region" evidence="5">
    <location>
        <begin position="646"/>
        <end position="687"/>
    </location>
</feature>
<dbReference type="InterPro" id="IPR030224">
    <property type="entry name" value="Sla2_fam"/>
</dbReference>
<dbReference type="WBParaSite" id="Gr19_v10_g8138.t2">
    <property type="protein sequence ID" value="Gr19_v10_g8138.t2"/>
    <property type="gene ID" value="Gr19_v10_g8138"/>
</dbReference>
<name>A0A914I769_GLORO</name>
<evidence type="ECO:0000313" key="10">
    <source>
        <dbReference type="WBParaSite" id="Gr19_v10_g8138.t2"/>
    </source>
</evidence>
<dbReference type="Gene3D" id="1.20.1410.10">
    <property type="entry name" value="I/LWEQ domain"/>
    <property type="match status" value="1"/>
</dbReference>
<dbReference type="GO" id="GO:0035615">
    <property type="term" value="F:clathrin adaptor activity"/>
    <property type="evidence" value="ECO:0007669"/>
    <property type="project" value="TreeGrafter"/>
</dbReference>
<dbReference type="GO" id="GO:0080025">
    <property type="term" value="F:phosphatidylinositol-3,5-bisphosphate binding"/>
    <property type="evidence" value="ECO:0007669"/>
    <property type="project" value="TreeGrafter"/>
</dbReference>
<feature type="compositionally biased region" description="Basic and acidic residues" evidence="6">
    <location>
        <begin position="468"/>
        <end position="487"/>
    </location>
</feature>
<dbReference type="GO" id="GO:0007015">
    <property type="term" value="P:actin filament organization"/>
    <property type="evidence" value="ECO:0007669"/>
    <property type="project" value="TreeGrafter"/>
</dbReference>
<dbReference type="InterPro" id="IPR035964">
    <property type="entry name" value="I/LWEQ_dom_sf"/>
</dbReference>
<evidence type="ECO:0000313" key="9">
    <source>
        <dbReference type="Proteomes" id="UP000887572"/>
    </source>
</evidence>
<evidence type="ECO:0000256" key="1">
    <source>
        <dbReference type="ARBA" id="ARBA00004496"/>
    </source>
</evidence>
<protein>
    <submittedName>
        <fullName evidence="10">Huntington interacting protein related 1</fullName>
    </submittedName>
</protein>
<feature type="region of interest" description="Disordered" evidence="6">
    <location>
        <begin position="413"/>
        <end position="439"/>
    </location>
</feature>
<keyword evidence="4" id="KW-0009">Actin-binding</keyword>
<evidence type="ECO:0000256" key="2">
    <source>
        <dbReference type="ARBA" id="ARBA00010135"/>
    </source>
</evidence>